<gene>
    <name evidence="2" type="ORF">ACFP85_05435</name>
</gene>
<feature type="transmembrane region" description="Helical" evidence="1">
    <location>
        <begin position="365"/>
        <end position="387"/>
    </location>
</feature>
<evidence type="ECO:0008006" key="4">
    <source>
        <dbReference type="Google" id="ProtNLM"/>
    </source>
</evidence>
<accession>A0ABW1XKB3</accession>
<keyword evidence="3" id="KW-1185">Reference proteome</keyword>
<organism evidence="2 3">
    <name type="scientific">Pseudobowmanella zhangzhouensis</name>
    <dbReference type="NCBI Taxonomy" id="1537679"/>
    <lineage>
        <taxon>Bacteria</taxon>
        <taxon>Pseudomonadati</taxon>
        <taxon>Pseudomonadota</taxon>
        <taxon>Gammaproteobacteria</taxon>
        <taxon>Alteromonadales</taxon>
        <taxon>Alteromonadaceae</taxon>
    </lineage>
</organism>
<protein>
    <recommendedName>
        <fullName evidence="4">Membrane protein involved in the export of O-antigen and teichoic acid</fullName>
    </recommendedName>
</protein>
<dbReference type="EMBL" id="JBHSUS010000001">
    <property type="protein sequence ID" value="MFC6439592.1"/>
    <property type="molecule type" value="Genomic_DNA"/>
</dbReference>
<feature type="transmembrane region" description="Helical" evidence="1">
    <location>
        <begin position="96"/>
        <end position="121"/>
    </location>
</feature>
<dbReference type="Proteomes" id="UP001596364">
    <property type="component" value="Unassembled WGS sequence"/>
</dbReference>
<keyword evidence="1" id="KW-0812">Transmembrane</keyword>
<feature type="transmembrane region" description="Helical" evidence="1">
    <location>
        <begin position="270"/>
        <end position="294"/>
    </location>
</feature>
<evidence type="ECO:0000256" key="1">
    <source>
        <dbReference type="SAM" id="Phobius"/>
    </source>
</evidence>
<keyword evidence="1" id="KW-0472">Membrane</keyword>
<sequence length="393" mass="44382">MSGSLVGNLLTVIAGILIARSVLPDERGDIAKIFMYAQVFILFCTFAASDYLVVKGNSKHTFMMLIMSGFPLTIFATFISLSTFNIFDYADSVSSIYYLVYFILFFPVYYLRSICLAHLAYKGKAKQVAAERSVYGLFYILVLVAMFIFSSINVGVVILSSLFAEVLSTVYVFNRVKASFYEFRFDIGFKPLWICNNFKQFLSFSMSVASKNVDKLVVFIFVSSYLAGIYVVASALPAMLTQFYSKASQDVIFVQSKLNSKLLMSSLRPLYLMSLILLLSIMFSNLFGQEFIVIVFGEDYKQSADYLSLLFLLGYLISVKEFLLKLIKPHFVDFVIKAEVAYLLLLFSSVYILSSLSDNDFYHLIFGMTVVVGVSAFAVMLVFVRLVRTQKLV</sequence>
<feature type="transmembrane region" description="Helical" evidence="1">
    <location>
        <begin position="216"/>
        <end position="240"/>
    </location>
</feature>
<evidence type="ECO:0000313" key="3">
    <source>
        <dbReference type="Proteomes" id="UP001596364"/>
    </source>
</evidence>
<evidence type="ECO:0000313" key="2">
    <source>
        <dbReference type="EMBL" id="MFC6439592.1"/>
    </source>
</evidence>
<name>A0ABW1XKB3_9ALTE</name>
<reference evidence="3" key="1">
    <citation type="journal article" date="2019" name="Int. J. Syst. Evol. Microbiol.">
        <title>The Global Catalogue of Microorganisms (GCM) 10K type strain sequencing project: providing services to taxonomists for standard genome sequencing and annotation.</title>
        <authorList>
            <consortium name="The Broad Institute Genomics Platform"/>
            <consortium name="The Broad Institute Genome Sequencing Center for Infectious Disease"/>
            <person name="Wu L."/>
            <person name="Ma J."/>
        </authorList>
    </citation>
    <scope>NUCLEOTIDE SEQUENCE [LARGE SCALE GENOMIC DNA]</scope>
    <source>
        <strain evidence="3">CGMCC 1.16031</strain>
    </source>
</reference>
<keyword evidence="1" id="KW-1133">Transmembrane helix</keyword>
<feature type="transmembrane region" description="Helical" evidence="1">
    <location>
        <begin position="133"/>
        <end position="164"/>
    </location>
</feature>
<comment type="caution">
    <text evidence="2">The sequence shown here is derived from an EMBL/GenBank/DDBJ whole genome shotgun (WGS) entry which is preliminary data.</text>
</comment>
<dbReference type="RefSeq" id="WP_131257130.1">
    <property type="nucleotide sequence ID" value="NZ_JBHSUS010000001.1"/>
</dbReference>
<feature type="transmembrane region" description="Helical" evidence="1">
    <location>
        <begin position="34"/>
        <end position="54"/>
    </location>
</feature>
<feature type="transmembrane region" description="Helical" evidence="1">
    <location>
        <begin position="306"/>
        <end position="327"/>
    </location>
</feature>
<proteinExistence type="predicted"/>
<feature type="transmembrane region" description="Helical" evidence="1">
    <location>
        <begin position="61"/>
        <end position="84"/>
    </location>
</feature>
<feature type="transmembrane region" description="Helical" evidence="1">
    <location>
        <begin position="334"/>
        <end position="353"/>
    </location>
</feature>